<dbReference type="OrthoDB" id="9805728at2"/>
<dbReference type="eggNOG" id="COG2220">
    <property type="taxonomic scope" value="Bacteria"/>
</dbReference>
<dbReference type="EMBL" id="CP003346">
    <property type="protein sequence ID" value="AGA79870.1"/>
    <property type="molecule type" value="Genomic_DNA"/>
</dbReference>
<dbReference type="Pfam" id="PF12706">
    <property type="entry name" value="Lactamase_B_2"/>
    <property type="match status" value="1"/>
</dbReference>
<dbReference type="PANTHER" id="PTHR15032:SF4">
    <property type="entry name" value="N-ACYL-PHOSPHATIDYLETHANOLAMINE-HYDROLYZING PHOSPHOLIPASE D"/>
    <property type="match status" value="1"/>
</dbReference>
<evidence type="ECO:0000313" key="3">
    <source>
        <dbReference type="Proteomes" id="UP000010796"/>
    </source>
</evidence>
<keyword evidence="2" id="KW-0378">Hydrolase</keyword>
<reference evidence="3" key="1">
    <citation type="submission" date="2012-02" db="EMBL/GenBank/DDBJ databases">
        <title>The complete genome of Echinicola vietnamensis DSM 17526.</title>
        <authorList>
            <person name="Lucas S."/>
            <person name="Copeland A."/>
            <person name="Lapidus A."/>
            <person name="Glavina del Rio T."/>
            <person name="Dalin E."/>
            <person name="Tice H."/>
            <person name="Bruce D."/>
            <person name="Goodwin L."/>
            <person name="Pitluck S."/>
            <person name="Peters L."/>
            <person name="Ovchinnikova G."/>
            <person name="Teshima H."/>
            <person name="Kyrpides N."/>
            <person name="Mavromatis K."/>
            <person name="Ivanova N."/>
            <person name="Brettin T."/>
            <person name="Detter J.C."/>
            <person name="Han C."/>
            <person name="Larimer F."/>
            <person name="Land M."/>
            <person name="Hauser L."/>
            <person name="Markowitz V."/>
            <person name="Cheng J.-F."/>
            <person name="Hugenholtz P."/>
            <person name="Woyke T."/>
            <person name="Wu D."/>
            <person name="Brambilla E."/>
            <person name="Klenk H.-P."/>
            <person name="Eisen J.A."/>
        </authorList>
    </citation>
    <scope>NUCLEOTIDE SEQUENCE [LARGE SCALE GENOMIC DNA]</scope>
    <source>
        <strain evidence="3">DSM 17526 / LMG 23754 / KMM 6221</strain>
    </source>
</reference>
<evidence type="ECO:0000259" key="1">
    <source>
        <dbReference type="Pfam" id="PF12706"/>
    </source>
</evidence>
<sequence length="349" mass="39944">MSLKAQFGASLRKKDLEKFKISSAWKGKKFHNLSPTLMGFSLGNLPEVLKDNFSNRKSRMPQAPLPIKNFNRTKFKKDDHSLKLVWYGHAVLLLQLSGKNILIDPMFGDDASPIAPIKTKRFSEDTIEIIDTLPEIDAILITHDHYDHLDLSSIKKLIPRVKNWIVALGVSRHLVKWGLNEELITELDWWDQVTLGPINITYTPSRHFSGRGAFDRAQSLWGGFIFKTADYSVYHSGDGGYDTHFKTIGEKYGPFDLMFVECGQYYKHWPQIHMFPEESVQAAIDANTQIAVPIHWGGFALAPHDWKEPVERFAKAAGEKGLQIFTPQLGEIYTLEEKLKANNWWENYV</sequence>
<keyword evidence="3" id="KW-1185">Reference proteome</keyword>
<dbReference type="STRING" id="926556.Echvi_3655"/>
<evidence type="ECO:0000313" key="2">
    <source>
        <dbReference type="EMBL" id="AGA79870.1"/>
    </source>
</evidence>
<dbReference type="InterPro" id="IPR036866">
    <property type="entry name" value="RibonucZ/Hydroxyglut_hydro"/>
</dbReference>
<gene>
    <name evidence="2" type="ordered locus">Echvi_3655</name>
</gene>
<dbReference type="AlphaFoldDB" id="L0G4W3"/>
<dbReference type="Gene3D" id="3.60.15.10">
    <property type="entry name" value="Ribonuclease Z/Hydroxyacylglutathione hydrolase-like"/>
    <property type="match status" value="1"/>
</dbReference>
<accession>L0G4W3</accession>
<dbReference type="SUPFAM" id="SSF56281">
    <property type="entry name" value="Metallo-hydrolase/oxidoreductase"/>
    <property type="match status" value="1"/>
</dbReference>
<dbReference type="GO" id="GO:0016787">
    <property type="term" value="F:hydrolase activity"/>
    <property type="evidence" value="ECO:0007669"/>
    <property type="project" value="UniProtKB-KW"/>
</dbReference>
<protein>
    <submittedName>
        <fullName evidence="2">Putative Zn-dependent hydrolase of beta-lactamase fold protein</fullName>
    </submittedName>
</protein>
<organism evidence="2 3">
    <name type="scientific">Echinicola vietnamensis (strain DSM 17526 / LMG 23754 / KMM 6221)</name>
    <dbReference type="NCBI Taxonomy" id="926556"/>
    <lineage>
        <taxon>Bacteria</taxon>
        <taxon>Pseudomonadati</taxon>
        <taxon>Bacteroidota</taxon>
        <taxon>Cytophagia</taxon>
        <taxon>Cytophagales</taxon>
        <taxon>Cyclobacteriaceae</taxon>
        <taxon>Echinicola</taxon>
    </lineage>
</organism>
<feature type="domain" description="Metallo-beta-lactamase" evidence="1">
    <location>
        <begin position="100"/>
        <end position="296"/>
    </location>
</feature>
<dbReference type="PANTHER" id="PTHR15032">
    <property type="entry name" value="N-ACYL-PHOSPHATIDYLETHANOLAMINE-HYDROLYZING PHOSPHOLIPASE D"/>
    <property type="match status" value="1"/>
</dbReference>
<proteinExistence type="predicted"/>
<dbReference type="Proteomes" id="UP000010796">
    <property type="component" value="Chromosome"/>
</dbReference>
<dbReference type="PATRIC" id="fig|926556.3.peg.3847"/>
<dbReference type="KEGG" id="evi:Echvi_3655"/>
<dbReference type="InterPro" id="IPR001279">
    <property type="entry name" value="Metallo-B-lactamas"/>
</dbReference>
<name>L0G4W3_ECHVK</name>
<dbReference type="RefSeq" id="WP_015267415.1">
    <property type="nucleotide sequence ID" value="NC_019904.1"/>
</dbReference>
<dbReference type="HOGENOM" id="CLU_020884_0_2_10"/>
<dbReference type="GO" id="GO:0005737">
    <property type="term" value="C:cytoplasm"/>
    <property type="evidence" value="ECO:0007669"/>
    <property type="project" value="TreeGrafter"/>
</dbReference>